<name>A0ABW1JUG7_9NOCA</name>
<dbReference type="RefSeq" id="WP_378606284.1">
    <property type="nucleotide sequence ID" value="NZ_JBHSQN010000010.1"/>
</dbReference>
<evidence type="ECO:0000313" key="2">
    <source>
        <dbReference type="EMBL" id="MFC6012544.1"/>
    </source>
</evidence>
<dbReference type="InterPro" id="IPR041485">
    <property type="entry name" value="TetR_C_36"/>
</dbReference>
<sequence length="198" mass="21992">MRASTDEIVQFAAGLVVEGARLDTREIAIRFEMSRTTLFRRVGNREELMGKALWWLADRALVRAVARWEEQYGQAVRDERGVLRCLRILEFYGEVAVNDAGFVELLEKEPVVAMRVLTDPHGQVQPRAVAAHVALFDRDVADGGLVPLIDLQTLGYAAVRLQEAILYSDVLTGHTANFPTAVLLVRQLVEGVLRAPAA</sequence>
<gene>
    <name evidence="2" type="ORF">ACFP3H_15895</name>
</gene>
<dbReference type="Proteomes" id="UP001596223">
    <property type="component" value="Unassembled WGS sequence"/>
</dbReference>
<accession>A0ABW1JUG7</accession>
<dbReference type="Pfam" id="PF18598">
    <property type="entry name" value="TetR_C_36"/>
    <property type="match status" value="1"/>
</dbReference>
<organism evidence="2 3">
    <name type="scientific">Nocardia lasii</name>
    <dbReference type="NCBI Taxonomy" id="1616107"/>
    <lineage>
        <taxon>Bacteria</taxon>
        <taxon>Bacillati</taxon>
        <taxon>Actinomycetota</taxon>
        <taxon>Actinomycetes</taxon>
        <taxon>Mycobacteriales</taxon>
        <taxon>Nocardiaceae</taxon>
        <taxon>Nocardia</taxon>
    </lineage>
</organism>
<reference evidence="3" key="1">
    <citation type="journal article" date="2019" name="Int. J. Syst. Evol. Microbiol.">
        <title>The Global Catalogue of Microorganisms (GCM) 10K type strain sequencing project: providing services to taxonomists for standard genome sequencing and annotation.</title>
        <authorList>
            <consortium name="The Broad Institute Genomics Platform"/>
            <consortium name="The Broad Institute Genome Sequencing Center for Infectious Disease"/>
            <person name="Wu L."/>
            <person name="Ma J."/>
        </authorList>
    </citation>
    <scope>NUCLEOTIDE SEQUENCE [LARGE SCALE GENOMIC DNA]</scope>
    <source>
        <strain evidence="3">CCUG 36956</strain>
    </source>
</reference>
<feature type="domain" description="QsdR TetR regulatory C-terminal" evidence="1">
    <location>
        <begin position="80"/>
        <end position="189"/>
    </location>
</feature>
<protein>
    <submittedName>
        <fullName evidence="2">QsdR family transcriptional regulator</fullName>
    </submittedName>
</protein>
<evidence type="ECO:0000313" key="3">
    <source>
        <dbReference type="Proteomes" id="UP001596223"/>
    </source>
</evidence>
<dbReference type="EMBL" id="JBHSQN010000010">
    <property type="protein sequence ID" value="MFC6012544.1"/>
    <property type="molecule type" value="Genomic_DNA"/>
</dbReference>
<keyword evidence="3" id="KW-1185">Reference proteome</keyword>
<dbReference type="Gene3D" id="1.10.357.10">
    <property type="entry name" value="Tetracycline Repressor, domain 2"/>
    <property type="match status" value="1"/>
</dbReference>
<evidence type="ECO:0000259" key="1">
    <source>
        <dbReference type="Pfam" id="PF18598"/>
    </source>
</evidence>
<proteinExistence type="predicted"/>
<comment type="caution">
    <text evidence="2">The sequence shown here is derived from an EMBL/GenBank/DDBJ whole genome shotgun (WGS) entry which is preliminary data.</text>
</comment>